<evidence type="ECO:0000259" key="2">
    <source>
        <dbReference type="PROSITE" id="PS50943"/>
    </source>
</evidence>
<dbReference type="AlphaFoldDB" id="A0A3D8VI16"/>
<dbReference type="CDD" id="cd00093">
    <property type="entry name" value="HTH_XRE"/>
    <property type="match status" value="1"/>
</dbReference>
<dbReference type="EMBL" id="QTJR01000002">
    <property type="protein sequence ID" value="RDY68959.1"/>
    <property type="molecule type" value="Genomic_DNA"/>
</dbReference>
<gene>
    <name evidence="3" type="ORF">DX912_03455</name>
</gene>
<evidence type="ECO:0000256" key="1">
    <source>
        <dbReference type="SAM" id="MobiDB-lite"/>
    </source>
</evidence>
<sequence>MRMPNLGTVLKAEISRLARKEVRAEVETLRKASGTYRREIAELKRQVAQLERRLKQAAKTRPAAAASAPEGEDTGTRMRFSAKGLQSLRAKLGLSAADFGALAGVSGQSIYHWEQGKSVPRKSQLPKLASLRGLGKKEARARLESLS</sequence>
<feature type="domain" description="HTH cro/C1-type" evidence="2">
    <location>
        <begin position="85"/>
        <end position="131"/>
    </location>
</feature>
<dbReference type="InterPro" id="IPR001387">
    <property type="entry name" value="Cro/C1-type_HTH"/>
</dbReference>
<organism evidence="3 4">
    <name type="scientific">Lysobacter soli</name>
    <dbReference type="NCBI Taxonomy" id="453783"/>
    <lineage>
        <taxon>Bacteria</taxon>
        <taxon>Pseudomonadati</taxon>
        <taxon>Pseudomonadota</taxon>
        <taxon>Gammaproteobacteria</taxon>
        <taxon>Lysobacterales</taxon>
        <taxon>Lysobacteraceae</taxon>
        <taxon>Lysobacter</taxon>
    </lineage>
</organism>
<evidence type="ECO:0000313" key="4">
    <source>
        <dbReference type="Proteomes" id="UP000256829"/>
    </source>
</evidence>
<dbReference type="PROSITE" id="PS50943">
    <property type="entry name" value="HTH_CROC1"/>
    <property type="match status" value="1"/>
</dbReference>
<comment type="caution">
    <text evidence="3">The sequence shown here is derived from an EMBL/GenBank/DDBJ whole genome shotgun (WGS) entry which is preliminary data.</text>
</comment>
<feature type="region of interest" description="Disordered" evidence="1">
    <location>
        <begin position="56"/>
        <end position="77"/>
    </location>
</feature>
<dbReference type="Proteomes" id="UP000256829">
    <property type="component" value="Unassembled WGS sequence"/>
</dbReference>
<dbReference type="Pfam" id="PF13560">
    <property type="entry name" value="HTH_31"/>
    <property type="match status" value="1"/>
</dbReference>
<dbReference type="Gene3D" id="1.10.260.40">
    <property type="entry name" value="lambda repressor-like DNA-binding domains"/>
    <property type="match status" value="1"/>
</dbReference>
<keyword evidence="4" id="KW-1185">Reference proteome</keyword>
<dbReference type="SUPFAM" id="SSF47413">
    <property type="entry name" value="lambda repressor-like DNA-binding domains"/>
    <property type="match status" value="1"/>
</dbReference>
<name>A0A3D8VI16_9GAMM</name>
<proteinExistence type="predicted"/>
<dbReference type="SMART" id="SM00530">
    <property type="entry name" value="HTH_XRE"/>
    <property type="match status" value="1"/>
</dbReference>
<reference evidence="3 4" key="1">
    <citation type="submission" date="2018-08" db="EMBL/GenBank/DDBJ databases">
        <title>Lysobacter soli KCTC 22011, whole genome shotgun sequence.</title>
        <authorList>
            <person name="Zhang X."/>
            <person name="Feng G."/>
            <person name="Zhu H."/>
        </authorList>
    </citation>
    <scope>NUCLEOTIDE SEQUENCE [LARGE SCALE GENOMIC DNA]</scope>
    <source>
        <strain evidence="3 4">KCTC 22011</strain>
    </source>
</reference>
<feature type="compositionally biased region" description="Low complexity" evidence="1">
    <location>
        <begin position="57"/>
        <end position="68"/>
    </location>
</feature>
<evidence type="ECO:0000313" key="3">
    <source>
        <dbReference type="EMBL" id="RDY68959.1"/>
    </source>
</evidence>
<accession>A0A3D8VI16</accession>
<dbReference type="InterPro" id="IPR010982">
    <property type="entry name" value="Lambda_DNA-bd_dom_sf"/>
</dbReference>
<dbReference type="GO" id="GO:0003677">
    <property type="term" value="F:DNA binding"/>
    <property type="evidence" value="ECO:0007669"/>
    <property type="project" value="InterPro"/>
</dbReference>
<protein>
    <submittedName>
        <fullName evidence="3">XRE family transcriptional regulator</fullName>
    </submittedName>
</protein>